<dbReference type="InterPro" id="IPR036928">
    <property type="entry name" value="AS_sf"/>
</dbReference>
<dbReference type="EMBL" id="VNHC01000002">
    <property type="protein sequence ID" value="TVV26975.1"/>
    <property type="molecule type" value="Genomic_DNA"/>
</dbReference>
<evidence type="ECO:0000313" key="2">
    <source>
        <dbReference type="EMBL" id="TVV26975.1"/>
    </source>
</evidence>
<sequence length="464" mass="49205">MKRGNEMVKVREQDIATLSLGLQQGKFTSVELTTAYLERMAFFSTPPVNVNAVVLVNPDALDEAETLDGERQHGHVRGPLHGIPILVKDNIDVAGLPTTAGALALTNNVATQDAELIQKLREAGAIILGKTNLSEFAHFKSDIEPSGFSVVGGQTINAIFPDLTPSGSSSGSGVAASLSLAAVTIGTETNGSILAPAQANSVVGLKPTVGAWPVVGILPLAHSQDAPGPIGRTVADVATVWQALGGATTASVSDVTVLQPDETDVLAQHVVNQMMANLTSFTFKRYDAVLPPSDEAAEYQRLLFEFKHDLDEYLRERGRNQSLTDIIAYNNADLATRAPFGQNLLLAAEATTGDLSSPVYQDVDRRARNYATTSLEKLLTASDVVAGADFRLVDFAAVAGYPSISIPFGQFGDVTFGGLASIIAVARPHEEAKLLTFARAAEEIGQRVIPSLGEESETMAWQRD</sequence>
<evidence type="ECO:0000259" key="1">
    <source>
        <dbReference type="Pfam" id="PF01425"/>
    </source>
</evidence>
<organism evidence="2 3">
    <name type="scientific">Weissella cibaria</name>
    <dbReference type="NCBI Taxonomy" id="137591"/>
    <lineage>
        <taxon>Bacteria</taxon>
        <taxon>Bacillati</taxon>
        <taxon>Bacillota</taxon>
        <taxon>Bacilli</taxon>
        <taxon>Lactobacillales</taxon>
        <taxon>Lactobacillaceae</taxon>
        <taxon>Weissella</taxon>
    </lineage>
</organism>
<dbReference type="PANTHER" id="PTHR42678">
    <property type="entry name" value="AMIDASE"/>
    <property type="match status" value="1"/>
</dbReference>
<comment type="caution">
    <text evidence="2">The sequence shown here is derived from an EMBL/GenBank/DDBJ whole genome shotgun (WGS) entry which is preliminary data.</text>
</comment>
<proteinExistence type="predicted"/>
<name>A0A9Q8JH09_9LACO</name>
<dbReference type="Pfam" id="PF01425">
    <property type="entry name" value="Amidase"/>
    <property type="match status" value="1"/>
</dbReference>
<dbReference type="PANTHER" id="PTHR42678:SF34">
    <property type="entry name" value="OS04G0183300 PROTEIN"/>
    <property type="match status" value="1"/>
</dbReference>
<protein>
    <submittedName>
        <fullName evidence="2">Amidase</fullName>
    </submittedName>
</protein>
<dbReference type="Proteomes" id="UP000320012">
    <property type="component" value="Unassembled WGS sequence"/>
</dbReference>
<evidence type="ECO:0000313" key="3">
    <source>
        <dbReference type="Proteomes" id="UP000320012"/>
    </source>
</evidence>
<gene>
    <name evidence="2" type="ORF">FO435_03265</name>
</gene>
<dbReference type="Gene3D" id="3.90.1300.10">
    <property type="entry name" value="Amidase signature (AS) domain"/>
    <property type="match status" value="1"/>
</dbReference>
<dbReference type="AlphaFoldDB" id="A0A9Q8JH09"/>
<accession>A0A9Q8JH09</accession>
<reference evidence="2 3" key="1">
    <citation type="submission" date="2019-07" db="EMBL/GenBank/DDBJ databases">
        <title>Genome sequence of Weissella cibaria GK1.</title>
        <authorList>
            <person name="Choi H.-J."/>
        </authorList>
    </citation>
    <scope>NUCLEOTIDE SEQUENCE [LARGE SCALE GENOMIC DNA]</scope>
    <source>
        <strain evidence="2 3">GK1</strain>
    </source>
</reference>
<dbReference type="InterPro" id="IPR023631">
    <property type="entry name" value="Amidase_dom"/>
</dbReference>
<dbReference type="SUPFAM" id="SSF75304">
    <property type="entry name" value="Amidase signature (AS) enzymes"/>
    <property type="match status" value="1"/>
</dbReference>
<feature type="domain" description="Amidase" evidence="1">
    <location>
        <begin position="31"/>
        <end position="260"/>
    </location>
</feature>